<sequence>MVSSSSDRSSIVAVARVPRVDDWLSETVFEYVTDMFAESTGGRDPGIFDSNWDDLSASPLEFNQLRKPSG</sequence>
<keyword evidence="2" id="KW-1185">Reference proteome</keyword>
<proteinExistence type="predicted"/>
<protein>
    <submittedName>
        <fullName evidence="1">Uncharacterized protein</fullName>
    </submittedName>
</protein>
<comment type="caution">
    <text evidence="1">The sequence shown here is derived from an EMBL/GenBank/DDBJ whole genome shotgun (WGS) entry which is preliminary data.</text>
</comment>
<reference evidence="1 2" key="1">
    <citation type="journal article" date="2020" name="BMC Genomics">
        <title>Intraspecific diversification of the crop wild relative Brassica cretica Lam. using demographic model selection.</title>
        <authorList>
            <person name="Kioukis A."/>
            <person name="Michalopoulou V.A."/>
            <person name="Briers L."/>
            <person name="Pirintsos S."/>
            <person name="Studholme D.J."/>
            <person name="Pavlidis P."/>
            <person name="Sarris P.F."/>
        </authorList>
    </citation>
    <scope>NUCLEOTIDE SEQUENCE [LARGE SCALE GENOMIC DNA]</scope>
    <source>
        <strain evidence="2">cv. PFS-1207/04</strain>
    </source>
</reference>
<dbReference type="Proteomes" id="UP000266723">
    <property type="component" value="Unassembled WGS sequence"/>
</dbReference>
<organism evidence="1 2">
    <name type="scientific">Brassica cretica</name>
    <name type="common">Mustard</name>
    <dbReference type="NCBI Taxonomy" id="69181"/>
    <lineage>
        <taxon>Eukaryota</taxon>
        <taxon>Viridiplantae</taxon>
        <taxon>Streptophyta</taxon>
        <taxon>Embryophyta</taxon>
        <taxon>Tracheophyta</taxon>
        <taxon>Spermatophyta</taxon>
        <taxon>Magnoliopsida</taxon>
        <taxon>eudicotyledons</taxon>
        <taxon>Gunneridae</taxon>
        <taxon>Pentapetalae</taxon>
        <taxon>rosids</taxon>
        <taxon>malvids</taxon>
        <taxon>Brassicales</taxon>
        <taxon>Brassicaceae</taxon>
        <taxon>Brassiceae</taxon>
        <taxon>Brassica</taxon>
    </lineage>
</organism>
<name>A0ABQ7D0B6_BRACR</name>
<evidence type="ECO:0000313" key="1">
    <source>
        <dbReference type="EMBL" id="KAF3565827.1"/>
    </source>
</evidence>
<evidence type="ECO:0000313" key="2">
    <source>
        <dbReference type="Proteomes" id="UP000266723"/>
    </source>
</evidence>
<gene>
    <name evidence="1" type="ORF">DY000_02011639</name>
</gene>
<dbReference type="EMBL" id="QGKV02000759">
    <property type="protein sequence ID" value="KAF3565827.1"/>
    <property type="molecule type" value="Genomic_DNA"/>
</dbReference>
<accession>A0ABQ7D0B6</accession>